<evidence type="ECO:0000259" key="2">
    <source>
        <dbReference type="Pfam" id="PF10536"/>
    </source>
</evidence>
<feature type="domain" description="Aminotransferase-like plant mobile" evidence="2">
    <location>
        <begin position="229"/>
        <end position="396"/>
    </location>
</feature>
<gene>
    <name evidence="3" type="ORF">D0Y65_026336</name>
</gene>
<accession>A0A445IJJ4</accession>
<evidence type="ECO:0000313" key="4">
    <source>
        <dbReference type="Proteomes" id="UP000289340"/>
    </source>
</evidence>
<dbReference type="Proteomes" id="UP000289340">
    <property type="component" value="Chromosome 10"/>
</dbReference>
<dbReference type="PANTHER" id="PTHR46033">
    <property type="entry name" value="PROTEIN MAIN-LIKE 2"/>
    <property type="match status" value="1"/>
</dbReference>
<proteinExistence type="predicted"/>
<evidence type="ECO:0000256" key="1">
    <source>
        <dbReference type="SAM" id="MobiDB-lite"/>
    </source>
</evidence>
<reference evidence="3 4" key="1">
    <citation type="submission" date="2018-09" db="EMBL/GenBank/DDBJ databases">
        <title>A high-quality reference genome of wild soybean provides a powerful tool to mine soybean genomes.</title>
        <authorList>
            <person name="Xie M."/>
            <person name="Chung C.Y.L."/>
            <person name="Li M.-W."/>
            <person name="Wong F.-L."/>
            <person name="Chan T.-F."/>
            <person name="Lam H.-M."/>
        </authorList>
    </citation>
    <scope>NUCLEOTIDE SEQUENCE [LARGE SCALE GENOMIC DNA]</scope>
    <source>
        <strain evidence="4">cv. W05</strain>
        <tissue evidence="3">Hypocotyl of etiolated seedlings</tissue>
    </source>
</reference>
<keyword evidence="4" id="KW-1185">Reference proteome</keyword>
<name>A0A445IJJ4_GLYSO</name>
<comment type="caution">
    <text evidence="3">The sequence shown here is derived from an EMBL/GenBank/DDBJ whole genome shotgun (WGS) entry which is preliminary data.</text>
</comment>
<organism evidence="3 4">
    <name type="scientific">Glycine soja</name>
    <name type="common">Wild soybean</name>
    <dbReference type="NCBI Taxonomy" id="3848"/>
    <lineage>
        <taxon>Eukaryota</taxon>
        <taxon>Viridiplantae</taxon>
        <taxon>Streptophyta</taxon>
        <taxon>Embryophyta</taxon>
        <taxon>Tracheophyta</taxon>
        <taxon>Spermatophyta</taxon>
        <taxon>Magnoliopsida</taxon>
        <taxon>eudicotyledons</taxon>
        <taxon>Gunneridae</taxon>
        <taxon>Pentapetalae</taxon>
        <taxon>rosids</taxon>
        <taxon>fabids</taxon>
        <taxon>Fabales</taxon>
        <taxon>Fabaceae</taxon>
        <taxon>Papilionoideae</taxon>
        <taxon>50 kb inversion clade</taxon>
        <taxon>NPAAA clade</taxon>
        <taxon>indigoferoid/millettioid clade</taxon>
        <taxon>Phaseoleae</taxon>
        <taxon>Glycine</taxon>
        <taxon>Glycine subgen. Soja</taxon>
    </lineage>
</organism>
<dbReference type="Pfam" id="PF10536">
    <property type="entry name" value="PMD"/>
    <property type="match status" value="1"/>
</dbReference>
<dbReference type="EMBL" id="QZWG01000010">
    <property type="protein sequence ID" value="RZB86228.1"/>
    <property type="molecule type" value="Genomic_DNA"/>
</dbReference>
<protein>
    <submittedName>
        <fullName evidence="3">Protein MAIN-LIKE 2</fullName>
    </submittedName>
</protein>
<evidence type="ECO:0000313" key="3">
    <source>
        <dbReference type="EMBL" id="RZB86228.1"/>
    </source>
</evidence>
<dbReference type="PANTHER" id="PTHR46033:SF8">
    <property type="entry name" value="PROTEIN MAINTENANCE OF MERISTEMS-LIKE"/>
    <property type="match status" value="1"/>
</dbReference>
<sequence length="606" mass="67438">MTEMALPWDPAEEPSFARRKCHGLDTRGRSFFHVCQRRSITFSRKMVLPRDPTEVPFLSSSAGVRERKIMVRTRGLRRVVGTGRARDLSQDVAEDVPRCRRPTASARRQRVTQMAEDVAEDVPQLPEDVPQLTEDVPDASDGSPERTGATDAAESDGVASDGTAADDEGFPGGPHDPSVLIGFADHVAHSIWRGQERPDLKLVSHGRKVDKFGRPAAEIEGMIAVTGLDPLIRCSVITTDPGLIFAFVERWHRETSSFHLPVGEVTITLDDVSSLLHIPITGVLYSFGPLATADAIALLMELLEVTPVEATAETRQAGGPHVRLSWLRDMYQSRCRARQWVAAARAYLLHLVGCTLFANKSATHVHVVHLQAFRDLAQAGTFSWGAAALCWIYEHFPSVHRSIVDDGYAEASPCACRWLTGKAQITGIMGSPYRARIDALTVTDVCWMPYAEHRGVRGYELISLYMGQVRWGPIIVYLRPERVVRQMVWPQTTWSGFFQISHPFVTPTEDTTEPRPAPSLPTHDDDFVEPPVAQVPVTSDPPAHSMVDCTTCVRMGRIAEHLEHVINLRMVTTGTDLYDIMDLCLRIARDDDPDDSLRPRQRPRID</sequence>
<feature type="region of interest" description="Disordered" evidence="1">
    <location>
        <begin position="82"/>
        <end position="178"/>
    </location>
</feature>
<dbReference type="InterPro" id="IPR019557">
    <property type="entry name" value="AminoTfrase-like_pln_mobile"/>
</dbReference>
<dbReference type="InterPro" id="IPR044824">
    <property type="entry name" value="MAIN-like"/>
</dbReference>
<dbReference type="AlphaFoldDB" id="A0A445IJJ4"/>
<dbReference type="GO" id="GO:0010073">
    <property type="term" value="P:meristem maintenance"/>
    <property type="evidence" value="ECO:0007669"/>
    <property type="project" value="InterPro"/>
</dbReference>